<evidence type="ECO:0000313" key="4">
    <source>
        <dbReference type="Proteomes" id="UP000094527"/>
    </source>
</evidence>
<name>A0A1D2N9V9_ORCCI</name>
<feature type="region of interest" description="Disordered" evidence="1">
    <location>
        <begin position="46"/>
        <end position="66"/>
    </location>
</feature>
<keyword evidence="3" id="KW-0675">Receptor</keyword>
<dbReference type="SUPFAM" id="SSF49265">
    <property type="entry name" value="Fibronectin type III"/>
    <property type="match status" value="1"/>
</dbReference>
<sequence length="66" mass="7276">MLQTPKTKCGTNLVVTTDGEPPSGPPQYVTVEPVSSTEFRISWQPPAKDHRHGQILGYSVGIKRTR</sequence>
<dbReference type="AlphaFoldDB" id="A0A1D2N9V9"/>
<dbReference type="Gene3D" id="2.60.40.10">
    <property type="entry name" value="Immunoglobulins"/>
    <property type="match status" value="1"/>
</dbReference>
<evidence type="ECO:0000313" key="3">
    <source>
        <dbReference type="EMBL" id="ODN02043.1"/>
    </source>
</evidence>
<comment type="caution">
    <text evidence="3">The sequence shown here is derived from an EMBL/GenBank/DDBJ whole genome shotgun (WGS) entry which is preliminary data.</text>
</comment>
<proteinExistence type="predicted"/>
<dbReference type="InterPro" id="IPR003961">
    <property type="entry name" value="FN3_dom"/>
</dbReference>
<feature type="region of interest" description="Disordered" evidence="1">
    <location>
        <begin position="1"/>
        <end position="26"/>
    </location>
</feature>
<dbReference type="Pfam" id="PF00041">
    <property type="entry name" value="fn3"/>
    <property type="match status" value="1"/>
</dbReference>
<dbReference type="OrthoDB" id="10253954at2759"/>
<dbReference type="PROSITE" id="PS50853">
    <property type="entry name" value="FN3"/>
    <property type="match status" value="1"/>
</dbReference>
<evidence type="ECO:0000259" key="2">
    <source>
        <dbReference type="PROSITE" id="PS50853"/>
    </source>
</evidence>
<dbReference type="STRING" id="48709.A0A1D2N9V9"/>
<organism evidence="3 4">
    <name type="scientific">Orchesella cincta</name>
    <name type="common">Springtail</name>
    <name type="synonym">Podura cincta</name>
    <dbReference type="NCBI Taxonomy" id="48709"/>
    <lineage>
        <taxon>Eukaryota</taxon>
        <taxon>Metazoa</taxon>
        <taxon>Ecdysozoa</taxon>
        <taxon>Arthropoda</taxon>
        <taxon>Hexapoda</taxon>
        <taxon>Collembola</taxon>
        <taxon>Entomobryomorpha</taxon>
        <taxon>Entomobryoidea</taxon>
        <taxon>Orchesellidae</taxon>
        <taxon>Orchesellinae</taxon>
        <taxon>Orchesella</taxon>
    </lineage>
</organism>
<feature type="domain" description="Fibronectin type-III" evidence="2">
    <location>
        <begin position="25"/>
        <end position="66"/>
    </location>
</feature>
<accession>A0A1D2N9V9</accession>
<dbReference type="EMBL" id="LJIJ01000126">
    <property type="protein sequence ID" value="ODN02043.1"/>
    <property type="molecule type" value="Genomic_DNA"/>
</dbReference>
<keyword evidence="4" id="KW-1185">Reference proteome</keyword>
<dbReference type="CDD" id="cd00063">
    <property type="entry name" value="FN3"/>
    <property type="match status" value="1"/>
</dbReference>
<dbReference type="Proteomes" id="UP000094527">
    <property type="component" value="Unassembled WGS sequence"/>
</dbReference>
<feature type="compositionally biased region" description="Polar residues" evidence="1">
    <location>
        <begin position="1"/>
        <end position="15"/>
    </location>
</feature>
<evidence type="ECO:0000256" key="1">
    <source>
        <dbReference type="SAM" id="MobiDB-lite"/>
    </source>
</evidence>
<reference evidence="3 4" key="1">
    <citation type="journal article" date="2016" name="Genome Biol. Evol.">
        <title>Gene Family Evolution Reflects Adaptation to Soil Environmental Stressors in the Genome of the Collembolan Orchesella cincta.</title>
        <authorList>
            <person name="Faddeeva-Vakhrusheva A."/>
            <person name="Derks M.F."/>
            <person name="Anvar S.Y."/>
            <person name="Agamennone V."/>
            <person name="Suring W."/>
            <person name="Smit S."/>
            <person name="van Straalen N.M."/>
            <person name="Roelofs D."/>
        </authorList>
    </citation>
    <scope>NUCLEOTIDE SEQUENCE [LARGE SCALE GENOMIC DNA]</scope>
    <source>
        <tissue evidence="3">Mixed pool</tissue>
    </source>
</reference>
<dbReference type="InterPro" id="IPR013783">
    <property type="entry name" value="Ig-like_fold"/>
</dbReference>
<gene>
    <name evidence="3" type="ORF">Ocin01_04635</name>
</gene>
<protein>
    <submittedName>
        <fullName evidence="3">Receptor-type tyrosine-protein phosphatase F</fullName>
    </submittedName>
</protein>
<dbReference type="InterPro" id="IPR036116">
    <property type="entry name" value="FN3_sf"/>
</dbReference>